<dbReference type="InterPro" id="IPR008921">
    <property type="entry name" value="DNA_pol3_clamp-load_cplx_C"/>
</dbReference>
<dbReference type="AlphaFoldDB" id="A0A1G1WRS9"/>
<evidence type="ECO:0000313" key="2">
    <source>
        <dbReference type="Proteomes" id="UP000178068"/>
    </source>
</evidence>
<evidence type="ECO:0000313" key="1">
    <source>
        <dbReference type="EMBL" id="OGY30448.1"/>
    </source>
</evidence>
<dbReference type="EMBL" id="MHCZ01000003">
    <property type="protein sequence ID" value="OGY30448.1"/>
    <property type="molecule type" value="Genomic_DNA"/>
</dbReference>
<proteinExistence type="predicted"/>
<protein>
    <recommendedName>
        <fullName evidence="3">DNA polymerase III delta N-terminal domain-containing protein</fullName>
    </recommendedName>
</protein>
<dbReference type="GO" id="GO:0003677">
    <property type="term" value="F:DNA binding"/>
    <property type="evidence" value="ECO:0007669"/>
    <property type="project" value="InterPro"/>
</dbReference>
<name>A0A1G1WRS9_9BACT</name>
<evidence type="ECO:0008006" key="3">
    <source>
        <dbReference type="Google" id="ProtNLM"/>
    </source>
</evidence>
<sequence length="212" mass="24025">MIHLIHGEDITSSRTFLLRLVDRFANREVIDARTLGKTEFWEKIAQGSLFTGKVAIIDWFEEKFLPFGVADSDKEIIIWSSQSLKSTSWADKINHFPVREISIFKLVDAFGLRRAALAQAFLEKTIYEKSAPEVILSMLVRQLKLISLSLSGEALLVSKSDFVRKKIADQAKAWNEKSLKRAFRILLETDLAIKNGLNSRLMLSLAIAKTSI</sequence>
<comment type="caution">
    <text evidence="1">The sequence shown here is derived from an EMBL/GenBank/DDBJ whole genome shotgun (WGS) entry which is preliminary data.</text>
</comment>
<dbReference type="SUPFAM" id="SSF48019">
    <property type="entry name" value="post-AAA+ oligomerization domain-like"/>
    <property type="match status" value="1"/>
</dbReference>
<dbReference type="Gene3D" id="1.20.272.10">
    <property type="match status" value="1"/>
</dbReference>
<accession>A0A1G1WRS9</accession>
<dbReference type="Proteomes" id="UP000178068">
    <property type="component" value="Unassembled WGS sequence"/>
</dbReference>
<dbReference type="STRING" id="1802603.A3F35_01860"/>
<reference evidence="1 2" key="1">
    <citation type="journal article" date="2016" name="Nat. Commun.">
        <title>Thousands of microbial genomes shed light on interconnected biogeochemical processes in an aquifer system.</title>
        <authorList>
            <person name="Anantharaman K."/>
            <person name="Brown C.T."/>
            <person name="Hug L.A."/>
            <person name="Sharon I."/>
            <person name="Castelle C.J."/>
            <person name="Probst A.J."/>
            <person name="Thomas B.C."/>
            <person name="Singh A."/>
            <person name="Wilkins M.J."/>
            <person name="Karaoz U."/>
            <person name="Brodie E.L."/>
            <person name="Williams K.H."/>
            <person name="Hubbard S.S."/>
            <person name="Banfield J.F."/>
        </authorList>
    </citation>
    <scope>NUCLEOTIDE SEQUENCE [LARGE SCALE GENOMIC DNA]</scope>
</reference>
<dbReference type="GO" id="GO:0006260">
    <property type="term" value="P:DNA replication"/>
    <property type="evidence" value="ECO:0007669"/>
    <property type="project" value="InterPro"/>
</dbReference>
<gene>
    <name evidence="1" type="ORF">A3F35_01860</name>
</gene>
<organism evidence="1 2">
    <name type="scientific">Candidatus Woykebacteria bacterium RIFCSPHIGHO2_12_FULL_45_10</name>
    <dbReference type="NCBI Taxonomy" id="1802603"/>
    <lineage>
        <taxon>Bacteria</taxon>
        <taxon>Candidatus Woykeibacteriota</taxon>
    </lineage>
</organism>